<gene>
    <name evidence="3" type="ORF">AAH991_06420</name>
</gene>
<proteinExistence type="predicted"/>
<keyword evidence="4" id="KW-1185">Reference proteome</keyword>
<comment type="caution">
    <text evidence="3">The sequence shown here is derived from an EMBL/GenBank/DDBJ whole genome shotgun (WGS) entry which is preliminary data.</text>
</comment>
<evidence type="ECO:0000313" key="4">
    <source>
        <dbReference type="Proteomes" id="UP001447516"/>
    </source>
</evidence>
<dbReference type="RefSeq" id="WP_346224809.1">
    <property type="nucleotide sequence ID" value="NZ_JBDJAW010000004.1"/>
</dbReference>
<feature type="compositionally biased region" description="Low complexity" evidence="1">
    <location>
        <begin position="328"/>
        <end position="344"/>
    </location>
</feature>
<sequence>MENDPPTGSGTVGSGTTDGRGRSSWVLVGSVRESAQALALAPVPDDADICLAEAEDLLFARDRITSALADRVGRVHRAGQAKQHGHASTRSWLRTSGGMTVAGAGRLLTLAVELARLPLVREKFATGALAAGAAEAICGAISGLSDEQAALAEPVLVELAARAGAAEVAKAGRYLRAVLDPDGADRDERADYGRRFLRVRPGKGGGLEGEFYLPREHAARLQALLDAYARPRAEGDDRPLRVRQADAFMALLEEKIAAELLVLVNAESLPTDPVAGPTPGTDHPESAANTQDAEAAGASRDSRHAEDAQAETSHRSEPQQSSPKQWESQRSSPQRQEPQSCQSRWGQSRWGEWQSPDPPGDTSAHTYAGPRPAGVGGLPGARLGALSGPLSGTAPGLLLATGQVLPISAVHRLARTSTLVRLVMDAEGQVLDMGREVRLATPAQRRAIFARYATCWIDGCPLPATRCQVDHADNWSTGGLTDLKLLGPACQFHNRDRYHNPDRYTRHKVGTARWAFTYHPARPARTRRLRI</sequence>
<feature type="compositionally biased region" description="Basic and acidic residues" evidence="1">
    <location>
        <begin position="300"/>
        <end position="317"/>
    </location>
</feature>
<dbReference type="InterPro" id="IPR003870">
    <property type="entry name" value="DUF222"/>
</dbReference>
<dbReference type="Proteomes" id="UP001447516">
    <property type="component" value="Unassembled WGS sequence"/>
</dbReference>
<evidence type="ECO:0000259" key="2">
    <source>
        <dbReference type="SMART" id="SM00507"/>
    </source>
</evidence>
<dbReference type="Pfam" id="PF02720">
    <property type="entry name" value="DUF222"/>
    <property type="match status" value="2"/>
</dbReference>
<name>A0ABV0AHB5_9ACTN</name>
<accession>A0ABV0AHB5</accession>
<dbReference type="SMART" id="SM00507">
    <property type="entry name" value="HNHc"/>
    <property type="match status" value="1"/>
</dbReference>
<dbReference type="EMBL" id="JBDJAW010000004">
    <property type="protein sequence ID" value="MEN3534728.1"/>
    <property type="molecule type" value="Genomic_DNA"/>
</dbReference>
<organism evidence="3 4">
    <name type="scientific">Microbispora maris</name>
    <dbReference type="NCBI Taxonomy" id="3144104"/>
    <lineage>
        <taxon>Bacteria</taxon>
        <taxon>Bacillati</taxon>
        <taxon>Actinomycetota</taxon>
        <taxon>Actinomycetes</taxon>
        <taxon>Streptosporangiales</taxon>
        <taxon>Streptosporangiaceae</taxon>
        <taxon>Microbispora</taxon>
    </lineage>
</organism>
<feature type="region of interest" description="Disordered" evidence="1">
    <location>
        <begin position="1"/>
        <end position="21"/>
    </location>
</feature>
<dbReference type="CDD" id="cd00085">
    <property type="entry name" value="HNHc"/>
    <property type="match status" value="1"/>
</dbReference>
<reference evidence="3 4" key="1">
    <citation type="submission" date="2024-05" db="EMBL/GenBank/DDBJ databases">
        <title>Microbispora sp.ZYX-F-249.</title>
        <authorList>
            <person name="Xie H."/>
        </authorList>
    </citation>
    <scope>NUCLEOTIDE SEQUENCE [LARGE SCALE GENOMIC DNA]</scope>
    <source>
        <strain evidence="3 4">ZYX-F-249</strain>
    </source>
</reference>
<dbReference type="InterPro" id="IPR003615">
    <property type="entry name" value="HNH_nuc"/>
</dbReference>
<evidence type="ECO:0000256" key="1">
    <source>
        <dbReference type="SAM" id="MobiDB-lite"/>
    </source>
</evidence>
<feature type="domain" description="HNH nuclease" evidence="2">
    <location>
        <begin position="443"/>
        <end position="495"/>
    </location>
</feature>
<evidence type="ECO:0000313" key="3">
    <source>
        <dbReference type="EMBL" id="MEN3534728.1"/>
    </source>
</evidence>
<protein>
    <submittedName>
        <fullName evidence="3">DUF222 domain-containing protein</fullName>
    </submittedName>
</protein>
<feature type="region of interest" description="Disordered" evidence="1">
    <location>
        <begin position="272"/>
        <end position="375"/>
    </location>
</feature>